<gene>
    <name evidence="7" type="ORF">EIB73_06205</name>
</gene>
<evidence type="ECO:0000259" key="6">
    <source>
        <dbReference type="Pfam" id="PF04116"/>
    </source>
</evidence>
<keyword evidence="2 5" id="KW-0812">Transmembrane</keyword>
<proteinExistence type="predicted"/>
<dbReference type="InterPro" id="IPR006694">
    <property type="entry name" value="Fatty_acid_hydroxylase"/>
</dbReference>
<keyword evidence="3 5" id="KW-1133">Transmembrane helix</keyword>
<evidence type="ECO:0000313" key="7">
    <source>
        <dbReference type="EMBL" id="AZI32811.1"/>
    </source>
</evidence>
<sequence>MGGFLAYVLIFFIILLIRYFVTAGFFYAFYLKVKKSNTDKKILSQRPLKKEQVKKEIYWSVISSAIFAFFGAVTYWLYLNQFTSIYLDPATYGYWYLPLSLLIVLLLHETYYYWVHRAMHFPKIYKVVHKVHHQSLSTTPWTAFSFHPWESIIEALIVPLILIVVPVNIYVLLFYLILMTFSSMINHLDIEVYPESFRKSAFGKLWIDATHHHYHHKEFNTNYGLYFTFWDKLMGTESRKMDV</sequence>
<feature type="transmembrane region" description="Helical" evidence="5">
    <location>
        <begin position="93"/>
        <end position="114"/>
    </location>
</feature>
<dbReference type="Proteomes" id="UP000270185">
    <property type="component" value="Chromosome"/>
</dbReference>
<organism evidence="7 8">
    <name type="scientific">Kaistella carnis</name>
    <dbReference type="NCBI Taxonomy" id="1241979"/>
    <lineage>
        <taxon>Bacteria</taxon>
        <taxon>Pseudomonadati</taxon>
        <taxon>Bacteroidota</taxon>
        <taxon>Flavobacteriia</taxon>
        <taxon>Flavobacteriales</taxon>
        <taxon>Weeksellaceae</taxon>
        <taxon>Chryseobacterium group</taxon>
        <taxon>Kaistella</taxon>
    </lineage>
</organism>
<dbReference type="RefSeq" id="WP_125023657.1">
    <property type="nucleotide sequence ID" value="NZ_CP034159.1"/>
</dbReference>
<dbReference type="InterPro" id="IPR050307">
    <property type="entry name" value="Sterol_Desaturase_Related"/>
</dbReference>
<dbReference type="GO" id="GO:0005506">
    <property type="term" value="F:iron ion binding"/>
    <property type="evidence" value="ECO:0007669"/>
    <property type="project" value="InterPro"/>
</dbReference>
<evidence type="ECO:0000256" key="5">
    <source>
        <dbReference type="SAM" id="Phobius"/>
    </source>
</evidence>
<dbReference type="Pfam" id="PF04116">
    <property type="entry name" value="FA_hydroxylase"/>
    <property type="match status" value="1"/>
</dbReference>
<dbReference type="KEGG" id="ccas:EIB73_06205"/>
<dbReference type="GO" id="GO:0016491">
    <property type="term" value="F:oxidoreductase activity"/>
    <property type="evidence" value="ECO:0007669"/>
    <property type="project" value="InterPro"/>
</dbReference>
<keyword evidence="8" id="KW-1185">Reference proteome</keyword>
<reference evidence="8" key="1">
    <citation type="submission" date="2018-11" db="EMBL/GenBank/DDBJ databases">
        <title>Proposal to divide the Flavobacteriaceae and reorganize its genera based on Amino Acid Identity values calculated from whole genome sequences.</title>
        <authorList>
            <person name="Nicholson A.C."/>
            <person name="Gulvik C.A."/>
            <person name="Whitney A.M."/>
            <person name="Humrighouse B.W."/>
            <person name="Bell M."/>
            <person name="Holmes B."/>
            <person name="Steigerwalt A.G."/>
            <person name="Villarma A."/>
            <person name="Sheth M."/>
            <person name="Batra D."/>
            <person name="Pryor J."/>
            <person name="Bernardet J.-F."/>
            <person name="Hugo C."/>
            <person name="Kampfer P."/>
            <person name="Newman J.D."/>
            <person name="McQuiston J.R."/>
        </authorList>
    </citation>
    <scope>NUCLEOTIDE SEQUENCE [LARGE SCALE GENOMIC DNA]</scope>
    <source>
        <strain evidence="8">G0081</strain>
    </source>
</reference>
<feature type="domain" description="Fatty acid hydroxylase" evidence="6">
    <location>
        <begin position="102"/>
        <end position="236"/>
    </location>
</feature>
<dbReference type="EMBL" id="CP034159">
    <property type="protein sequence ID" value="AZI32811.1"/>
    <property type="molecule type" value="Genomic_DNA"/>
</dbReference>
<evidence type="ECO:0000256" key="4">
    <source>
        <dbReference type="ARBA" id="ARBA00023136"/>
    </source>
</evidence>
<keyword evidence="4 5" id="KW-0472">Membrane</keyword>
<evidence type="ECO:0000256" key="1">
    <source>
        <dbReference type="ARBA" id="ARBA00004370"/>
    </source>
</evidence>
<evidence type="ECO:0000256" key="3">
    <source>
        <dbReference type="ARBA" id="ARBA00022989"/>
    </source>
</evidence>
<feature type="transmembrane region" description="Helical" evidence="5">
    <location>
        <begin position="6"/>
        <end position="31"/>
    </location>
</feature>
<evidence type="ECO:0000313" key="8">
    <source>
        <dbReference type="Proteomes" id="UP000270185"/>
    </source>
</evidence>
<evidence type="ECO:0000256" key="2">
    <source>
        <dbReference type="ARBA" id="ARBA00022692"/>
    </source>
</evidence>
<dbReference type="OrthoDB" id="9770329at2"/>
<name>A0A3G8XVT9_9FLAO</name>
<protein>
    <submittedName>
        <fullName evidence="7">Sterol desaturase family protein</fullName>
    </submittedName>
</protein>
<dbReference type="AlphaFoldDB" id="A0A3G8XVT9"/>
<dbReference type="GO" id="GO:0016020">
    <property type="term" value="C:membrane"/>
    <property type="evidence" value="ECO:0007669"/>
    <property type="project" value="UniProtKB-SubCell"/>
</dbReference>
<dbReference type="PANTHER" id="PTHR11863">
    <property type="entry name" value="STEROL DESATURASE"/>
    <property type="match status" value="1"/>
</dbReference>
<feature type="transmembrane region" description="Helical" evidence="5">
    <location>
        <begin position="57"/>
        <end position="78"/>
    </location>
</feature>
<feature type="transmembrane region" description="Helical" evidence="5">
    <location>
        <begin position="155"/>
        <end position="178"/>
    </location>
</feature>
<accession>A0A3G8XVT9</accession>
<comment type="subcellular location">
    <subcellularLocation>
        <location evidence="1">Membrane</location>
    </subcellularLocation>
</comment>
<dbReference type="GO" id="GO:0008610">
    <property type="term" value="P:lipid biosynthetic process"/>
    <property type="evidence" value="ECO:0007669"/>
    <property type="project" value="InterPro"/>
</dbReference>